<dbReference type="InterPro" id="IPR013818">
    <property type="entry name" value="Lipase"/>
</dbReference>
<dbReference type="PRINTS" id="PR00821">
    <property type="entry name" value="TAGLIPASE"/>
</dbReference>
<dbReference type="PRINTS" id="PR00825">
    <property type="entry name" value="DOLALLERGEN"/>
</dbReference>
<dbReference type="CDD" id="cd00707">
    <property type="entry name" value="Pancreat_lipase_like"/>
    <property type="match status" value="1"/>
</dbReference>
<keyword evidence="5" id="KW-0732">Signal</keyword>
<proteinExistence type="inferred from homology"/>
<dbReference type="OrthoDB" id="199913at2759"/>
<dbReference type="GO" id="GO:0016042">
    <property type="term" value="P:lipid catabolic process"/>
    <property type="evidence" value="ECO:0007669"/>
    <property type="project" value="TreeGrafter"/>
</dbReference>
<dbReference type="PANTHER" id="PTHR11610:SF190">
    <property type="entry name" value="VITELLOGENIN-3-LIKE PROTEIN"/>
    <property type="match status" value="1"/>
</dbReference>
<feature type="domain" description="Lipase" evidence="6">
    <location>
        <begin position="55"/>
        <end position="332"/>
    </location>
</feature>
<dbReference type="FunFam" id="3.40.50.1820:FF:000076">
    <property type="entry name" value="phospholipase A1"/>
    <property type="match status" value="1"/>
</dbReference>
<dbReference type="AlphaFoldDB" id="A0A9P0CZH3"/>
<dbReference type="GO" id="GO:0005615">
    <property type="term" value="C:extracellular space"/>
    <property type="evidence" value="ECO:0007669"/>
    <property type="project" value="TreeGrafter"/>
</dbReference>
<dbReference type="InterPro" id="IPR029058">
    <property type="entry name" value="AB_hydrolase_fold"/>
</dbReference>
<dbReference type="Gene3D" id="3.40.50.1820">
    <property type="entry name" value="alpha/beta hydrolase"/>
    <property type="match status" value="1"/>
</dbReference>
<dbReference type="SUPFAM" id="SSF53474">
    <property type="entry name" value="alpha/beta-Hydrolases"/>
    <property type="match status" value="1"/>
</dbReference>
<evidence type="ECO:0000313" key="7">
    <source>
        <dbReference type="EMBL" id="CAH1107739.1"/>
    </source>
</evidence>
<feature type="chain" id="PRO_5040197329" description="Lipase domain-containing protein" evidence="5">
    <location>
        <begin position="17"/>
        <end position="335"/>
    </location>
</feature>
<dbReference type="InterPro" id="IPR033906">
    <property type="entry name" value="Lipase_N"/>
</dbReference>
<evidence type="ECO:0000313" key="8">
    <source>
        <dbReference type="Proteomes" id="UP001153636"/>
    </source>
</evidence>
<accession>A0A9P0CZH3</accession>
<keyword evidence="3" id="KW-0964">Secreted</keyword>
<dbReference type="InterPro" id="IPR002334">
    <property type="entry name" value="Allerg_PlipaseA1"/>
</dbReference>
<feature type="signal peptide" evidence="5">
    <location>
        <begin position="1"/>
        <end position="16"/>
    </location>
</feature>
<gene>
    <name evidence="7" type="ORF">PSYICH_LOCUS9450</name>
</gene>
<dbReference type="InterPro" id="IPR000734">
    <property type="entry name" value="TAG_lipase"/>
</dbReference>
<evidence type="ECO:0000256" key="1">
    <source>
        <dbReference type="ARBA" id="ARBA00004613"/>
    </source>
</evidence>
<dbReference type="Pfam" id="PF00151">
    <property type="entry name" value="Lipase"/>
    <property type="match status" value="1"/>
</dbReference>
<protein>
    <recommendedName>
        <fullName evidence="6">Lipase domain-containing protein</fullName>
    </recommendedName>
</protein>
<keyword evidence="8" id="KW-1185">Reference proteome</keyword>
<dbReference type="EMBL" id="OV651815">
    <property type="protein sequence ID" value="CAH1107739.1"/>
    <property type="molecule type" value="Genomic_DNA"/>
</dbReference>
<name>A0A9P0CZH3_9CUCU</name>
<evidence type="ECO:0000256" key="5">
    <source>
        <dbReference type="SAM" id="SignalP"/>
    </source>
</evidence>
<reference evidence="7" key="1">
    <citation type="submission" date="2022-01" db="EMBL/GenBank/DDBJ databases">
        <authorList>
            <person name="King R."/>
        </authorList>
    </citation>
    <scope>NUCLEOTIDE SEQUENCE</scope>
</reference>
<evidence type="ECO:0000256" key="3">
    <source>
        <dbReference type="ARBA" id="ARBA00022525"/>
    </source>
</evidence>
<evidence type="ECO:0000256" key="4">
    <source>
        <dbReference type="RuleBase" id="RU004262"/>
    </source>
</evidence>
<evidence type="ECO:0000256" key="2">
    <source>
        <dbReference type="ARBA" id="ARBA00010701"/>
    </source>
</evidence>
<comment type="subcellular location">
    <subcellularLocation>
        <location evidence="1">Secreted</location>
    </subcellularLocation>
</comment>
<dbReference type="Proteomes" id="UP001153636">
    <property type="component" value="Chromosome 3"/>
</dbReference>
<dbReference type="GO" id="GO:0016298">
    <property type="term" value="F:lipase activity"/>
    <property type="evidence" value="ECO:0007669"/>
    <property type="project" value="InterPro"/>
</dbReference>
<organism evidence="7 8">
    <name type="scientific">Psylliodes chrysocephalus</name>
    <dbReference type="NCBI Taxonomy" id="3402493"/>
    <lineage>
        <taxon>Eukaryota</taxon>
        <taxon>Metazoa</taxon>
        <taxon>Ecdysozoa</taxon>
        <taxon>Arthropoda</taxon>
        <taxon>Hexapoda</taxon>
        <taxon>Insecta</taxon>
        <taxon>Pterygota</taxon>
        <taxon>Neoptera</taxon>
        <taxon>Endopterygota</taxon>
        <taxon>Coleoptera</taxon>
        <taxon>Polyphaga</taxon>
        <taxon>Cucujiformia</taxon>
        <taxon>Chrysomeloidea</taxon>
        <taxon>Chrysomelidae</taxon>
        <taxon>Galerucinae</taxon>
        <taxon>Alticini</taxon>
        <taxon>Psylliodes</taxon>
    </lineage>
</organism>
<dbReference type="PANTHER" id="PTHR11610">
    <property type="entry name" value="LIPASE"/>
    <property type="match status" value="1"/>
</dbReference>
<comment type="similarity">
    <text evidence="2 4">Belongs to the AB hydrolase superfamily. Lipase family.</text>
</comment>
<sequence>MKCYIIISIFVVAGFSQPISDDDESVNQSQAHMKFFLYEDENGTIQVEHLVNVTINLTASASDVAYFYYSRSNPENGVEIHSNNIHSLQETAYSATKDTIFIIHGWKGSKESDINSHIREYIIKDHDVNIFVVDWGPVAGRNYVSAQGRVKRVGEYVADFARNLSSNFGLDLRKIKFVGHSLGAHVAGNAGAALNGQVDRIVGLDPAGPLFSNNNKDNRIDETDANFVQIIHTNDGRLGYRGRLGHADYYPNGGRSQPGCGVDLTGSCAHSRSYAYYAESLKSDRFLAKNCDSYNDFTNGICRNKKSSMGMFNVDTSASGTYYLDTNKKTPWAKG</sequence>
<evidence type="ECO:0000259" key="6">
    <source>
        <dbReference type="Pfam" id="PF00151"/>
    </source>
</evidence>